<organism evidence="3 4">
    <name type="scientific">Nelumbo nucifera</name>
    <name type="common">Sacred lotus</name>
    <dbReference type="NCBI Taxonomy" id="4432"/>
    <lineage>
        <taxon>Eukaryota</taxon>
        <taxon>Viridiplantae</taxon>
        <taxon>Streptophyta</taxon>
        <taxon>Embryophyta</taxon>
        <taxon>Tracheophyta</taxon>
        <taxon>Spermatophyta</taxon>
        <taxon>Magnoliopsida</taxon>
        <taxon>Proteales</taxon>
        <taxon>Nelumbonaceae</taxon>
        <taxon>Nelumbo</taxon>
    </lineage>
</organism>
<accession>A0A1U7YWK5</accession>
<dbReference type="RefSeq" id="XP_010244867.1">
    <property type="nucleotide sequence ID" value="XM_010246565.2"/>
</dbReference>
<evidence type="ECO:0000256" key="2">
    <source>
        <dbReference type="SAM" id="SignalP"/>
    </source>
</evidence>
<evidence type="ECO:0000313" key="3">
    <source>
        <dbReference type="Proteomes" id="UP000189703"/>
    </source>
</evidence>
<dbReference type="GeneID" id="104588576"/>
<dbReference type="eggNOG" id="ENOG502S8JY">
    <property type="taxonomic scope" value="Eukaryota"/>
</dbReference>
<sequence length="154" mass="16459">MRPALLVSLLLLLFVGAQGIRLEQGLKSVIQKKSQEEMESRLIEASSGGLGEVVLCRDGHCSGRSRKLMTQTLSTSTSTTTTSKSVKKNGGTEIDPKSKNHSNKGFGGNEENFSVKSSPLPAEHGGATPEHYPDIIDIAGMDYSPAGRKPPIHN</sequence>
<dbReference type="OrthoDB" id="1903945at2759"/>
<dbReference type="PANTHER" id="PTHR33743">
    <property type="entry name" value="PROTEIN GOLVEN 6-RELATED"/>
    <property type="match status" value="1"/>
</dbReference>
<evidence type="ECO:0000256" key="1">
    <source>
        <dbReference type="SAM" id="MobiDB-lite"/>
    </source>
</evidence>
<keyword evidence="3" id="KW-1185">Reference proteome</keyword>
<name>A0A1U7YWK5_NELNU</name>
<dbReference type="AlphaFoldDB" id="A0A1U7YWK5"/>
<dbReference type="OMA" id="CTGKIKN"/>
<feature type="signal peptide" evidence="2">
    <location>
        <begin position="1"/>
        <end position="19"/>
    </location>
</feature>
<gene>
    <name evidence="4" type="primary">LOC104588576</name>
</gene>
<dbReference type="KEGG" id="nnu:104588576"/>
<protein>
    <submittedName>
        <fullName evidence="4">Uncharacterized protein LOC104588576</fullName>
    </submittedName>
</protein>
<proteinExistence type="predicted"/>
<feature type="region of interest" description="Disordered" evidence="1">
    <location>
        <begin position="68"/>
        <end position="154"/>
    </location>
</feature>
<keyword evidence="2" id="KW-0732">Signal</keyword>
<feature type="compositionally biased region" description="Low complexity" evidence="1">
    <location>
        <begin position="70"/>
        <end position="84"/>
    </location>
</feature>
<evidence type="ECO:0000313" key="4">
    <source>
        <dbReference type="RefSeq" id="XP_010244867.1"/>
    </source>
</evidence>
<feature type="chain" id="PRO_5043556878" evidence="2">
    <location>
        <begin position="20"/>
        <end position="154"/>
    </location>
</feature>
<dbReference type="Proteomes" id="UP000189703">
    <property type="component" value="Unplaced"/>
</dbReference>
<dbReference type="PANTHER" id="PTHR33743:SF19">
    <property type="entry name" value="PROTEIN GOLVEN 6"/>
    <property type="match status" value="1"/>
</dbReference>
<reference evidence="4" key="1">
    <citation type="submission" date="2025-08" db="UniProtKB">
        <authorList>
            <consortium name="RefSeq"/>
        </authorList>
    </citation>
    <scope>IDENTIFICATION</scope>
</reference>